<dbReference type="InterPro" id="IPR000620">
    <property type="entry name" value="EamA_dom"/>
</dbReference>
<accession>A0A382XXP4</accession>
<evidence type="ECO:0000259" key="6">
    <source>
        <dbReference type="Pfam" id="PF00892"/>
    </source>
</evidence>
<sequence>MNSVSASVATADNLKGMMWMAVYSAFIAGMHICIRLVSEGMHPFEIAFFRNVFALIVLVPWFWQLGLNPLKTKRFGLLFTRGVLNSCCMLGFFMALSLGQLAEIAALSFTAPIYA</sequence>
<dbReference type="AlphaFoldDB" id="A0A382XXP4"/>
<feature type="transmembrane region" description="Helical" evidence="5">
    <location>
        <begin position="16"/>
        <end position="34"/>
    </location>
</feature>
<dbReference type="Pfam" id="PF00892">
    <property type="entry name" value="EamA"/>
    <property type="match status" value="1"/>
</dbReference>
<protein>
    <recommendedName>
        <fullName evidence="6">EamA domain-containing protein</fullName>
    </recommendedName>
</protein>
<gene>
    <name evidence="7" type="ORF">METZ01_LOCUS428105</name>
</gene>
<dbReference type="GO" id="GO:0016020">
    <property type="term" value="C:membrane"/>
    <property type="evidence" value="ECO:0007669"/>
    <property type="project" value="UniProtKB-SubCell"/>
</dbReference>
<feature type="transmembrane region" description="Helical" evidence="5">
    <location>
        <begin position="83"/>
        <end position="109"/>
    </location>
</feature>
<evidence type="ECO:0000256" key="2">
    <source>
        <dbReference type="ARBA" id="ARBA00022692"/>
    </source>
</evidence>
<name>A0A382XXP4_9ZZZZ</name>
<evidence type="ECO:0000256" key="1">
    <source>
        <dbReference type="ARBA" id="ARBA00004141"/>
    </source>
</evidence>
<evidence type="ECO:0000256" key="5">
    <source>
        <dbReference type="SAM" id="Phobius"/>
    </source>
</evidence>
<comment type="subcellular location">
    <subcellularLocation>
        <location evidence="1">Membrane</location>
        <topology evidence="1">Multi-pass membrane protein</topology>
    </subcellularLocation>
</comment>
<dbReference type="EMBL" id="UINC01170950">
    <property type="protein sequence ID" value="SVD75251.1"/>
    <property type="molecule type" value="Genomic_DNA"/>
</dbReference>
<feature type="transmembrane region" description="Helical" evidence="5">
    <location>
        <begin position="46"/>
        <end position="63"/>
    </location>
</feature>
<organism evidence="7">
    <name type="scientific">marine metagenome</name>
    <dbReference type="NCBI Taxonomy" id="408172"/>
    <lineage>
        <taxon>unclassified sequences</taxon>
        <taxon>metagenomes</taxon>
        <taxon>ecological metagenomes</taxon>
    </lineage>
</organism>
<dbReference type="PANTHER" id="PTHR22911">
    <property type="entry name" value="ACYL-MALONYL CONDENSING ENZYME-RELATED"/>
    <property type="match status" value="1"/>
</dbReference>
<dbReference type="SUPFAM" id="SSF103481">
    <property type="entry name" value="Multidrug resistance efflux transporter EmrE"/>
    <property type="match status" value="1"/>
</dbReference>
<keyword evidence="4 5" id="KW-0472">Membrane</keyword>
<evidence type="ECO:0000256" key="3">
    <source>
        <dbReference type="ARBA" id="ARBA00022989"/>
    </source>
</evidence>
<feature type="domain" description="EamA" evidence="6">
    <location>
        <begin position="15"/>
        <end position="115"/>
    </location>
</feature>
<proteinExistence type="predicted"/>
<feature type="non-terminal residue" evidence="7">
    <location>
        <position position="115"/>
    </location>
</feature>
<evidence type="ECO:0000256" key="4">
    <source>
        <dbReference type="ARBA" id="ARBA00023136"/>
    </source>
</evidence>
<dbReference type="InterPro" id="IPR037185">
    <property type="entry name" value="EmrE-like"/>
</dbReference>
<keyword evidence="3 5" id="KW-1133">Transmembrane helix</keyword>
<keyword evidence="2 5" id="KW-0812">Transmembrane</keyword>
<dbReference type="PANTHER" id="PTHR22911:SF6">
    <property type="entry name" value="SOLUTE CARRIER FAMILY 35 MEMBER G1"/>
    <property type="match status" value="1"/>
</dbReference>
<reference evidence="7" key="1">
    <citation type="submission" date="2018-05" db="EMBL/GenBank/DDBJ databases">
        <authorList>
            <person name="Lanie J.A."/>
            <person name="Ng W.-L."/>
            <person name="Kazmierczak K.M."/>
            <person name="Andrzejewski T.M."/>
            <person name="Davidsen T.M."/>
            <person name="Wayne K.J."/>
            <person name="Tettelin H."/>
            <person name="Glass J.I."/>
            <person name="Rusch D."/>
            <person name="Podicherti R."/>
            <person name="Tsui H.-C.T."/>
            <person name="Winkler M.E."/>
        </authorList>
    </citation>
    <scope>NUCLEOTIDE SEQUENCE</scope>
</reference>
<evidence type="ECO:0000313" key="7">
    <source>
        <dbReference type="EMBL" id="SVD75251.1"/>
    </source>
</evidence>